<reference evidence="1" key="1">
    <citation type="submission" date="2023-03" db="EMBL/GenBank/DDBJ databases">
        <title>Massive genome expansion in bonnet fungi (Mycena s.s.) driven by repeated elements and novel gene families across ecological guilds.</title>
        <authorList>
            <consortium name="Lawrence Berkeley National Laboratory"/>
            <person name="Harder C.B."/>
            <person name="Miyauchi S."/>
            <person name="Viragh M."/>
            <person name="Kuo A."/>
            <person name="Thoen E."/>
            <person name="Andreopoulos B."/>
            <person name="Lu D."/>
            <person name="Skrede I."/>
            <person name="Drula E."/>
            <person name="Henrissat B."/>
            <person name="Morin E."/>
            <person name="Kohler A."/>
            <person name="Barry K."/>
            <person name="LaButti K."/>
            <person name="Morin E."/>
            <person name="Salamov A."/>
            <person name="Lipzen A."/>
            <person name="Mereny Z."/>
            <person name="Hegedus B."/>
            <person name="Baldrian P."/>
            <person name="Stursova M."/>
            <person name="Weitz H."/>
            <person name="Taylor A."/>
            <person name="Grigoriev I.V."/>
            <person name="Nagy L.G."/>
            <person name="Martin F."/>
            <person name="Kauserud H."/>
        </authorList>
    </citation>
    <scope>NUCLEOTIDE SEQUENCE</scope>
    <source>
        <strain evidence="1">9284</strain>
    </source>
</reference>
<dbReference type="Proteomes" id="UP001221142">
    <property type="component" value="Unassembled WGS sequence"/>
</dbReference>
<organism evidence="1 2">
    <name type="scientific">Roridomyces roridus</name>
    <dbReference type="NCBI Taxonomy" id="1738132"/>
    <lineage>
        <taxon>Eukaryota</taxon>
        <taxon>Fungi</taxon>
        <taxon>Dikarya</taxon>
        <taxon>Basidiomycota</taxon>
        <taxon>Agaricomycotina</taxon>
        <taxon>Agaricomycetes</taxon>
        <taxon>Agaricomycetidae</taxon>
        <taxon>Agaricales</taxon>
        <taxon>Marasmiineae</taxon>
        <taxon>Mycenaceae</taxon>
        <taxon>Roridomyces</taxon>
    </lineage>
</organism>
<comment type="caution">
    <text evidence="1">The sequence shown here is derived from an EMBL/GenBank/DDBJ whole genome shotgun (WGS) entry which is preliminary data.</text>
</comment>
<proteinExistence type="predicted"/>
<evidence type="ECO:0000313" key="2">
    <source>
        <dbReference type="Proteomes" id="UP001221142"/>
    </source>
</evidence>
<evidence type="ECO:0000313" key="1">
    <source>
        <dbReference type="EMBL" id="KAJ7648019.1"/>
    </source>
</evidence>
<gene>
    <name evidence="1" type="ORF">FB45DRAFT_861023</name>
</gene>
<dbReference type="EMBL" id="JARKIF010000002">
    <property type="protein sequence ID" value="KAJ7648019.1"/>
    <property type="molecule type" value="Genomic_DNA"/>
</dbReference>
<protein>
    <submittedName>
        <fullName evidence="1">Uncharacterized protein</fullName>
    </submittedName>
</protein>
<accession>A0AAD7FXH8</accession>
<name>A0AAD7FXH8_9AGAR</name>
<dbReference type="AlphaFoldDB" id="A0AAD7FXH8"/>
<keyword evidence="2" id="KW-1185">Reference proteome</keyword>
<sequence>MPRDAGTRRKLPMVLGSSFGTTIDSGHHVFHRVSKRGAPGLHTKRSDMSGRATQELAVVHVTSRPLHPQLQKKKTDQELDVIAQRETDQMRGRARIKDHTGKTWVRLSNVRFLPVSFWHQSETFGSSGYDSTLGTLHSWGMGSIHPVRRANGHEFNRRANSTIRRLSDKLRLKSDDEDREATGIYTLQRRRETRCGQATQEWAVVVNFEYCCLTSASHPTSPAPCSYGTAPIEVREADVERVGFDSQTFNHLVPPHFLASIGLQLNLVLDCLGCKDRLLAAKNETNWKQSDEVHREGCTAMIVEQSVQPRRSSHGSKLGQSEKNERKRCMALGQILSQSQDSQVWTPNFKIRRKGLGSIPGVHIIIWYLAPQTQGMTKIGIRAAIGKAQVRCLAFAWDYRPSEIFGIHTTQELDFGVISTTAVR</sequence>